<dbReference type="CDD" id="cd04590">
    <property type="entry name" value="CBS_pair_CorC_HlyC_assoc"/>
    <property type="match status" value="1"/>
</dbReference>
<feature type="domain" description="CBS" evidence="11">
    <location>
        <begin position="211"/>
        <end position="270"/>
    </location>
</feature>
<dbReference type="Pfam" id="PF00571">
    <property type="entry name" value="CBS"/>
    <property type="match status" value="1"/>
</dbReference>
<dbReference type="PROSITE" id="PS51371">
    <property type="entry name" value="CBS"/>
    <property type="match status" value="2"/>
</dbReference>
<dbReference type="PANTHER" id="PTHR22777">
    <property type="entry name" value="HEMOLYSIN-RELATED"/>
    <property type="match status" value="1"/>
</dbReference>
<dbReference type="InterPro" id="IPR036318">
    <property type="entry name" value="FAD-bd_PCMH-like_sf"/>
</dbReference>
<dbReference type="InterPro" id="IPR046342">
    <property type="entry name" value="CBS_dom_sf"/>
</dbReference>
<dbReference type="SUPFAM" id="SSF54631">
    <property type="entry name" value="CBS-domain pair"/>
    <property type="match status" value="1"/>
</dbReference>
<reference evidence="12 13" key="1">
    <citation type="submission" date="2018-02" db="EMBL/GenBank/DDBJ databases">
        <title>Comparative genomes isolates from brazilian mangrove.</title>
        <authorList>
            <person name="Araujo J.E."/>
            <person name="Taketani R.G."/>
            <person name="Silva M.C.P."/>
            <person name="Loureco M.V."/>
            <person name="Andreote F.D."/>
        </authorList>
    </citation>
    <scope>NUCLEOTIDE SEQUENCE [LARGE SCALE GENOMIC DNA]</scope>
    <source>
        <strain evidence="12 13">Hex-1 MGV</strain>
    </source>
</reference>
<protein>
    <recommendedName>
        <fullName evidence="11">CBS domain-containing protein</fullName>
    </recommendedName>
</protein>
<keyword evidence="6 10" id="KW-1133">Transmembrane helix</keyword>
<evidence type="ECO:0000256" key="9">
    <source>
        <dbReference type="PROSITE-ProRule" id="PRU00703"/>
    </source>
</evidence>
<comment type="subcellular location">
    <subcellularLocation>
        <location evidence="1">Cell membrane</location>
        <topology evidence="1">Multi-pass membrane protein</topology>
    </subcellularLocation>
</comment>
<evidence type="ECO:0000313" key="12">
    <source>
        <dbReference type="EMBL" id="PQO29325.1"/>
    </source>
</evidence>
<dbReference type="Pfam" id="PF03471">
    <property type="entry name" value="CorC_HlyC"/>
    <property type="match status" value="1"/>
</dbReference>
<feature type="transmembrane region" description="Helical" evidence="10">
    <location>
        <begin position="130"/>
        <end position="150"/>
    </location>
</feature>
<dbReference type="GO" id="GO:0050660">
    <property type="term" value="F:flavin adenine dinucleotide binding"/>
    <property type="evidence" value="ECO:0007669"/>
    <property type="project" value="InterPro"/>
</dbReference>
<dbReference type="InterPro" id="IPR005170">
    <property type="entry name" value="Transptr-assoc_dom"/>
</dbReference>
<evidence type="ECO:0000256" key="4">
    <source>
        <dbReference type="ARBA" id="ARBA00022692"/>
    </source>
</evidence>
<keyword evidence="8 10" id="KW-0472">Membrane</keyword>
<dbReference type="OrthoDB" id="9798188at2"/>
<comment type="similarity">
    <text evidence="2">Belongs to the UPF0053 family.</text>
</comment>
<evidence type="ECO:0000256" key="8">
    <source>
        <dbReference type="ARBA" id="ARBA00023136"/>
    </source>
</evidence>
<dbReference type="FunFam" id="3.10.580.10:FF:000002">
    <property type="entry name" value="Magnesium/cobalt efflux protein CorC"/>
    <property type="match status" value="1"/>
</dbReference>
<proteinExistence type="inferred from homology"/>
<keyword evidence="4 10" id="KW-0812">Transmembrane</keyword>
<evidence type="ECO:0000259" key="11">
    <source>
        <dbReference type="PROSITE" id="PS51371"/>
    </source>
</evidence>
<evidence type="ECO:0000256" key="3">
    <source>
        <dbReference type="ARBA" id="ARBA00022475"/>
    </source>
</evidence>
<dbReference type="Gene3D" id="3.30.465.10">
    <property type="match status" value="1"/>
</dbReference>
<dbReference type="PANTHER" id="PTHR22777:SF32">
    <property type="entry name" value="UPF0053 INNER MEMBRANE PROTEIN YFJD"/>
    <property type="match status" value="1"/>
</dbReference>
<organism evidence="12 13">
    <name type="scientific">Blastopirellula marina</name>
    <dbReference type="NCBI Taxonomy" id="124"/>
    <lineage>
        <taxon>Bacteria</taxon>
        <taxon>Pseudomonadati</taxon>
        <taxon>Planctomycetota</taxon>
        <taxon>Planctomycetia</taxon>
        <taxon>Pirellulales</taxon>
        <taxon>Pirellulaceae</taxon>
        <taxon>Blastopirellula</taxon>
    </lineage>
</organism>
<evidence type="ECO:0000313" key="13">
    <source>
        <dbReference type="Proteomes" id="UP000238322"/>
    </source>
</evidence>
<keyword evidence="3" id="KW-1003">Cell membrane</keyword>
<evidence type="ECO:0000256" key="6">
    <source>
        <dbReference type="ARBA" id="ARBA00022989"/>
    </source>
</evidence>
<dbReference type="Pfam" id="PF01595">
    <property type="entry name" value="CNNM"/>
    <property type="match status" value="1"/>
</dbReference>
<evidence type="ECO:0000256" key="10">
    <source>
        <dbReference type="SAM" id="Phobius"/>
    </source>
</evidence>
<dbReference type="EMBL" id="PUHY01000015">
    <property type="protein sequence ID" value="PQO29325.1"/>
    <property type="molecule type" value="Genomic_DNA"/>
</dbReference>
<dbReference type="SUPFAM" id="SSF56176">
    <property type="entry name" value="FAD-binding/transporter-associated domain-like"/>
    <property type="match status" value="1"/>
</dbReference>
<evidence type="ECO:0000256" key="5">
    <source>
        <dbReference type="ARBA" id="ARBA00022737"/>
    </source>
</evidence>
<dbReference type="GO" id="GO:0005886">
    <property type="term" value="C:plasma membrane"/>
    <property type="evidence" value="ECO:0007669"/>
    <property type="project" value="UniProtKB-SubCell"/>
</dbReference>
<sequence>MGPTLFIWLATSGLLVLILTSIAATILPDMLWHDLEEYCEKKDRPQLFGTIHERHEMAALAAQALQVLSLAIFLISSQAWLLGSRAETILDTTTFIGDVVGVTFVLMVTMVWLPWAVAEHFGPAYIYYTWPLWSSVATIFYPVTFGVHLIGGVMKRAAGIEDEPTDEEEEFEEEIRTIVTEAIREGHIEEDAREMIEGVMDLDDTETVSIMTPRSDIDSLAATTSWWETVEFISKTGRTRIPIWDGTRDNFAGLLYVKDLLPELARPESTRKTLIELARPVIHVPQSMTVSELLKYFLRKRTHLALVVDEYHAVTGLVTIEDVLEEIVGEIVDEHDLDETDNGIIQISDEEADVTGKAHVEDINEVLSMELPDEDDYDTIGGLVIHMMRRIPKPGESLQVGEVTIQVVAADRRRIHQLRLTRTKQNKAQTA</sequence>
<dbReference type="InterPro" id="IPR044751">
    <property type="entry name" value="Ion_transp-like_CBS"/>
</dbReference>
<evidence type="ECO:0000256" key="1">
    <source>
        <dbReference type="ARBA" id="ARBA00004651"/>
    </source>
</evidence>
<comment type="caution">
    <text evidence="12">The sequence shown here is derived from an EMBL/GenBank/DDBJ whole genome shotgun (WGS) entry which is preliminary data.</text>
</comment>
<dbReference type="InterPro" id="IPR002550">
    <property type="entry name" value="CNNM"/>
</dbReference>
<feature type="transmembrane region" description="Helical" evidence="10">
    <location>
        <begin position="95"/>
        <end position="118"/>
    </location>
</feature>
<dbReference type="InterPro" id="IPR000644">
    <property type="entry name" value="CBS_dom"/>
</dbReference>
<accession>A0A2S8FAZ0</accession>
<keyword evidence="5" id="KW-0677">Repeat</keyword>
<gene>
    <name evidence="12" type="ORF">C5Y83_24900</name>
</gene>
<feature type="domain" description="CBS" evidence="11">
    <location>
        <begin position="277"/>
        <end position="334"/>
    </location>
</feature>
<keyword evidence="7 9" id="KW-0129">CBS domain</keyword>
<dbReference type="InterPro" id="IPR016169">
    <property type="entry name" value="FAD-bd_PCMH_sub2"/>
</dbReference>
<dbReference type="RefSeq" id="WP_105332520.1">
    <property type="nucleotide sequence ID" value="NZ_PUHY01000015.1"/>
</dbReference>
<dbReference type="AlphaFoldDB" id="A0A2S8FAZ0"/>
<dbReference type="SMART" id="SM01091">
    <property type="entry name" value="CorC_HlyC"/>
    <property type="match status" value="1"/>
</dbReference>
<dbReference type="Proteomes" id="UP000238322">
    <property type="component" value="Unassembled WGS sequence"/>
</dbReference>
<name>A0A2S8FAZ0_9BACT</name>
<evidence type="ECO:0000256" key="7">
    <source>
        <dbReference type="ARBA" id="ARBA00023122"/>
    </source>
</evidence>
<feature type="transmembrane region" description="Helical" evidence="10">
    <location>
        <begin position="64"/>
        <end position="83"/>
    </location>
</feature>
<dbReference type="Gene3D" id="3.10.580.10">
    <property type="entry name" value="CBS-domain"/>
    <property type="match status" value="1"/>
</dbReference>
<evidence type="ECO:0000256" key="2">
    <source>
        <dbReference type="ARBA" id="ARBA00006337"/>
    </source>
</evidence>